<protein>
    <submittedName>
        <fullName evidence="1">Uncharacterized protein</fullName>
    </submittedName>
</protein>
<sequence length="657" mass="71738">MKKIFLYSVIALLAALASCTKEKEVLEDVETDISNPPSQVQYDGVITGYADTIASALPSMNGTTNVIFGIEKPVRIYIDGEMYDYATGVYDSAQIQTLFSTAEKDGNVLISNSLQMDVAELPYGDYVVDVYTDYRGGTVVHDSAITFHLINLAVALEKDLYESELKTSDLGVFQTVKGMITDPEETELEITSYKLMDNAPEWLSIDSLSGEISKNTVYLDTGDYQFGVMVNTNIGGKYFDSTVAVTVDPLDITVNYPEVDLAFLHLGEVSSPTVVGGELSDADPSSFRYSFVDEVIGFSIDSLTGVISRPNLSNSQSTNNIRVVLKTDIGNTLVSTAVVNIAPKPVMSFTSGGNATTKVTMSPWTGFTDLQIVLDQLSANSQTYSITSDIEGLTVDANTGVISMAEEQAVDVGEYLISVDVYVDGIDEPVPYSDVYTVVVEVKSFDYTGGIENINQDILTAEYNGVRAYEYSGLVQPAWAQTKMYANSVDASASIPHVKTVFGDAAAFELGRIGVVQRIPLDGTNGRIKSIQFSYLEAASVLYGAGVNYTRTVELSYKEVDASNYVADDWTTIITEGDENGWSSGYFDGIQWGITNARPYLLPSEATKIERPIDVSESDSDHLFVGMFFDMHIKMWVNFGIADIKYTTIEAYNAIFE</sequence>
<proteinExistence type="predicted"/>
<dbReference type="RefSeq" id="WP_168882570.1">
    <property type="nucleotide sequence ID" value="NZ_JABAIL010000003.1"/>
</dbReference>
<organism evidence="1 2">
    <name type="scientific">Flammeovirga agarivorans</name>
    <dbReference type="NCBI Taxonomy" id="2726742"/>
    <lineage>
        <taxon>Bacteria</taxon>
        <taxon>Pseudomonadati</taxon>
        <taxon>Bacteroidota</taxon>
        <taxon>Cytophagia</taxon>
        <taxon>Cytophagales</taxon>
        <taxon>Flammeovirgaceae</taxon>
        <taxon>Flammeovirga</taxon>
    </lineage>
</organism>
<evidence type="ECO:0000313" key="1">
    <source>
        <dbReference type="EMBL" id="NLR91857.1"/>
    </source>
</evidence>
<evidence type="ECO:0000313" key="2">
    <source>
        <dbReference type="Proteomes" id="UP000585050"/>
    </source>
</evidence>
<gene>
    <name evidence="1" type="ORF">HGP29_11595</name>
</gene>
<keyword evidence="2" id="KW-1185">Reference proteome</keyword>
<accession>A0A7X8SKJ7</accession>
<reference evidence="1 2" key="1">
    <citation type="submission" date="2020-04" db="EMBL/GenBank/DDBJ databases">
        <title>Flammeovirga sp. SR4, a novel species isolated from seawater.</title>
        <authorList>
            <person name="Wang X."/>
        </authorList>
    </citation>
    <scope>NUCLEOTIDE SEQUENCE [LARGE SCALE GENOMIC DNA]</scope>
    <source>
        <strain evidence="1 2">SR4</strain>
    </source>
</reference>
<dbReference type="EMBL" id="JABAIL010000003">
    <property type="protein sequence ID" value="NLR91857.1"/>
    <property type="molecule type" value="Genomic_DNA"/>
</dbReference>
<dbReference type="Proteomes" id="UP000585050">
    <property type="component" value="Unassembled WGS sequence"/>
</dbReference>
<dbReference type="PROSITE" id="PS51257">
    <property type="entry name" value="PROKAR_LIPOPROTEIN"/>
    <property type="match status" value="1"/>
</dbReference>
<name>A0A7X8SKJ7_9BACT</name>
<dbReference type="AlphaFoldDB" id="A0A7X8SKJ7"/>
<comment type="caution">
    <text evidence="1">The sequence shown here is derived from an EMBL/GenBank/DDBJ whole genome shotgun (WGS) entry which is preliminary data.</text>
</comment>